<dbReference type="InterPro" id="IPR015840">
    <property type="entry name" value="DNA_MeTrfase_ParB"/>
</dbReference>
<dbReference type="AlphaFoldDB" id="A0A2N9LZA8"/>
<keyword evidence="2 6" id="KW-0489">Methyltransferase</keyword>
<dbReference type="PROSITE" id="PS00092">
    <property type="entry name" value="N6_MTASE"/>
    <property type="match status" value="1"/>
</dbReference>
<dbReference type="PIRSF" id="PIRSF036758">
    <property type="entry name" value="Aden_M_ParB"/>
    <property type="match status" value="1"/>
</dbReference>
<comment type="similarity">
    <text evidence="1 4">Belongs to the N(4)/N(6)-methyltransferase family.</text>
</comment>
<proteinExistence type="inferred from homology"/>
<evidence type="ECO:0000313" key="6">
    <source>
        <dbReference type="EMBL" id="SPE28559.1"/>
    </source>
</evidence>
<dbReference type="SMART" id="SM00470">
    <property type="entry name" value="ParB"/>
    <property type="match status" value="1"/>
</dbReference>
<evidence type="ECO:0000256" key="2">
    <source>
        <dbReference type="ARBA" id="ARBA00022603"/>
    </source>
</evidence>
<evidence type="ECO:0000256" key="3">
    <source>
        <dbReference type="ARBA" id="ARBA00022679"/>
    </source>
</evidence>
<dbReference type="Gene3D" id="3.40.50.150">
    <property type="entry name" value="Vaccinia Virus protein VP39"/>
    <property type="match status" value="1"/>
</dbReference>
<evidence type="ECO:0000259" key="5">
    <source>
        <dbReference type="SMART" id="SM00470"/>
    </source>
</evidence>
<dbReference type="EC" id="2.1.1.-" evidence="4"/>
<dbReference type="GO" id="GO:0007059">
    <property type="term" value="P:chromosome segregation"/>
    <property type="evidence" value="ECO:0007669"/>
    <property type="project" value="TreeGrafter"/>
</dbReference>
<dbReference type="SUPFAM" id="SSF53335">
    <property type="entry name" value="S-adenosyl-L-methionine-dependent methyltransferases"/>
    <property type="match status" value="1"/>
</dbReference>
<dbReference type="CDD" id="cd16403">
    <property type="entry name" value="ParB_N_like_MT"/>
    <property type="match status" value="1"/>
</dbReference>
<dbReference type="GO" id="GO:0008170">
    <property type="term" value="F:N-methyltransferase activity"/>
    <property type="evidence" value="ECO:0007669"/>
    <property type="project" value="InterPro"/>
</dbReference>
<dbReference type="GO" id="GO:0005694">
    <property type="term" value="C:chromosome"/>
    <property type="evidence" value="ECO:0007669"/>
    <property type="project" value="TreeGrafter"/>
</dbReference>
<dbReference type="Proteomes" id="UP000239735">
    <property type="component" value="Unassembled WGS sequence"/>
</dbReference>
<feature type="domain" description="ParB-like N-terminal" evidence="5">
    <location>
        <begin position="19"/>
        <end position="104"/>
    </location>
</feature>
<dbReference type="GO" id="GO:0032259">
    <property type="term" value="P:methylation"/>
    <property type="evidence" value="ECO:0007669"/>
    <property type="project" value="UniProtKB-KW"/>
</dbReference>
<dbReference type="PANTHER" id="PTHR33375:SF1">
    <property type="entry name" value="CHROMOSOME-PARTITIONING PROTEIN PARB-RELATED"/>
    <property type="match status" value="1"/>
</dbReference>
<dbReference type="InterPro" id="IPR036086">
    <property type="entry name" value="ParB/Sulfiredoxin_sf"/>
</dbReference>
<dbReference type="EMBL" id="OKRB01000127">
    <property type="protein sequence ID" value="SPE28559.1"/>
    <property type="molecule type" value="Genomic_DNA"/>
</dbReference>
<gene>
    <name evidence="6" type="ORF">SBA5_670009</name>
</gene>
<reference evidence="7" key="1">
    <citation type="submission" date="2018-02" db="EMBL/GenBank/DDBJ databases">
        <authorList>
            <person name="Hausmann B."/>
        </authorList>
    </citation>
    <scope>NUCLEOTIDE SEQUENCE [LARGE SCALE GENOMIC DNA]</scope>
    <source>
        <strain evidence="7">Peat soil MAG SbA5</strain>
    </source>
</reference>
<dbReference type="PRINTS" id="PR00508">
    <property type="entry name" value="S21N4MTFRASE"/>
</dbReference>
<dbReference type="Pfam" id="PF01555">
    <property type="entry name" value="N6_N4_Mtase"/>
    <property type="match status" value="1"/>
</dbReference>
<organism evidence="6 7">
    <name type="scientific">Candidatus Sulfuritelmatomonas gaucii</name>
    <dbReference type="NCBI Taxonomy" id="2043161"/>
    <lineage>
        <taxon>Bacteria</taxon>
        <taxon>Pseudomonadati</taxon>
        <taxon>Acidobacteriota</taxon>
        <taxon>Terriglobia</taxon>
        <taxon>Terriglobales</taxon>
        <taxon>Acidobacteriaceae</taxon>
        <taxon>Candidatus Sulfuritelmatomonas</taxon>
    </lineage>
</organism>
<dbReference type="PANTHER" id="PTHR33375">
    <property type="entry name" value="CHROMOSOME-PARTITIONING PROTEIN PARB-RELATED"/>
    <property type="match status" value="1"/>
</dbReference>
<dbReference type="InterPro" id="IPR029063">
    <property type="entry name" value="SAM-dependent_MTases_sf"/>
</dbReference>
<name>A0A2N9LZA8_9BACT</name>
<evidence type="ECO:0000256" key="4">
    <source>
        <dbReference type="RuleBase" id="RU362026"/>
    </source>
</evidence>
<dbReference type="InterPro" id="IPR003115">
    <property type="entry name" value="ParB_N"/>
</dbReference>
<dbReference type="InterPro" id="IPR002941">
    <property type="entry name" value="DNA_methylase_N4/N6"/>
</dbReference>
<dbReference type="Gene3D" id="3.90.1530.10">
    <property type="entry name" value="Conserved hypothetical protein from pyrococcus furiosus pfu- 392566-001, ParB domain"/>
    <property type="match status" value="1"/>
</dbReference>
<dbReference type="Pfam" id="PF02195">
    <property type="entry name" value="ParB_N"/>
    <property type="match status" value="1"/>
</dbReference>
<evidence type="ECO:0000256" key="1">
    <source>
        <dbReference type="ARBA" id="ARBA00006594"/>
    </source>
</evidence>
<dbReference type="GO" id="GO:0045881">
    <property type="term" value="P:positive regulation of sporulation resulting in formation of a cellular spore"/>
    <property type="evidence" value="ECO:0007669"/>
    <property type="project" value="TreeGrafter"/>
</dbReference>
<dbReference type="InterPro" id="IPR001091">
    <property type="entry name" value="RM_Methyltransferase"/>
</dbReference>
<dbReference type="GO" id="GO:0003677">
    <property type="term" value="F:DNA binding"/>
    <property type="evidence" value="ECO:0007669"/>
    <property type="project" value="InterPro"/>
</dbReference>
<dbReference type="SUPFAM" id="SSF110849">
    <property type="entry name" value="ParB/Sulfiredoxin"/>
    <property type="match status" value="1"/>
</dbReference>
<protein>
    <recommendedName>
        <fullName evidence="4">Methyltransferase</fullName>
        <ecNumber evidence="4">2.1.1.-</ecNumber>
    </recommendedName>
</protein>
<dbReference type="OrthoDB" id="9800801at2"/>
<evidence type="ECO:0000313" key="7">
    <source>
        <dbReference type="Proteomes" id="UP000239735"/>
    </source>
</evidence>
<accession>A0A2N9LZA8</accession>
<sequence length="451" mass="50511">MDRSIDGRSEEQHRFLFVEYKPLSALSRYPRNARTHSKRQIRQIAESIRVFGFTNPILVDASGQIVAGNGRAEAAKRLGIEEVPTIRLDRLTKEQIRAYVIADNKLAENAGWDKEILAIEFQELLALDCLDFDIATTGFEVAEIDVILEEARGTASKEDEVPEPAFDHEPVTKPGDLWLLDKHRVICGNSLRETTYRELLGSRRAAMVFTDPPFNVRIDGHATGNGAIRHREFAMASGEMSEAEFVAFLITSLKLLCDFSANHSVHYVCIDWRHLGELLSAGKQNYHEFLNLCVWVKNSGGMGSFYRSQHELVLVFRKGKGPHRNNVQLGQFGRNRTNVWQYPGIQTLSKQSEEGNLLALHPTVKPIAMVADAILDCSARGEVVLDAFLGSGTTLMAAERVGRICCAIEIDPLYIDVAIRRWQKYTGEAAIHATTGKRFDEIAAEQEVHHG</sequence>
<dbReference type="InterPro" id="IPR050336">
    <property type="entry name" value="Chromosome_partition/occlusion"/>
</dbReference>
<keyword evidence="3 6" id="KW-0808">Transferase</keyword>
<dbReference type="InterPro" id="IPR002052">
    <property type="entry name" value="DNA_methylase_N6_adenine_CS"/>
</dbReference>